<dbReference type="AlphaFoldDB" id="A0A0G1FPG0"/>
<dbReference type="GO" id="GO:0046872">
    <property type="term" value="F:metal ion binding"/>
    <property type="evidence" value="ECO:0007669"/>
    <property type="project" value="UniProtKB-KW"/>
</dbReference>
<dbReference type="PROSITE" id="PS50846">
    <property type="entry name" value="HMA_2"/>
    <property type="match status" value="1"/>
</dbReference>
<evidence type="ECO:0000256" key="1">
    <source>
        <dbReference type="ARBA" id="ARBA00022723"/>
    </source>
</evidence>
<dbReference type="SUPFAM" id="SSF55008">
    <property type="entry name" value="HMA, heavy metal-associated domain"/>
    <property type="match status" value="1"/>
</dbReference>
<dbReference type="Proteomes" id="UP000033831">
    <property type="component" value="Unassembled WGS sequence"/>
</dbReference>
<comment type="caution">
    <text evidence="3">The sequence shown here is derived from an EMBL/GenBank/DDBJ whole genome shotgun (WGS) entry which is preliminary data.</text>
</comment>
<organism evidence="3 4">
    <name type="scientific">Candidatus Nomurabacteria bacterium GW2011_GWF2_43_8</name>
    <dbReference type="NCBI Taxonomy" id="1618779"/>
    <lineage>
        <taxon>Bacteria</taxon>
        <taxon>Candidatus Nomuraibacteriota</taxon>
    </lineage>
</organism>
<evidence type="ECO:0000313" key="3">
    <source>
        <dbReference type="EMBL" id="KKT24381.1"/>
    </source>
</evidence>
<dbReference type="InterPro" id="IPR006121">
    <property type="entry name" value="HMA_dom"/>
</dbReference>
<dbReference type="CDD" id="cd00371">
    <property type="entry name" value="HMA"/>
    <property type="match status" value="1"/>
</dbReference>
<protein>
    <submittedName>
        <fullName evidence="3">Copper-exporting ATPase</fullName>
    </submittedName>
</protein>
<accession>A0A0G1FPG0</accession>
<dbReference type="EMBL" id="LCGX01000016">
    <property type="protein sequence ID" value="KKT24381.1"/>
    <property type="molecule type" value="Genomic_DNA"/>
</dbReference>
<reference evidence="3 4" key="1">
    <citation type="journal article" date="2015" name="Nature">
        <title>rRNA introns, odd ribosomes, and small enigmatic genomes across a large radiation of phyla.</title>
        <authorList>
            <person name="Brown C.T."/>
            <person name="Hug L.A."/>
            <person name="Thomas B.C."/>
            <person name="Sharon I."/>
            <person name="Castelle C.J."/>
            <person name="Singh A."/>
            <person name="Wilkins M.J."/>
            <person name="Williams K.H."/>
            <person name="Banfield J.F."/>
        </authorList>
    </citation>
    <scope>NUCLEOTIDE SEQUENCE [LARGE SCALE GENOMIC DNA]</scope>
</reference>
<evidence type="ECO:0000259" key="2">
    <source>
        <dbReference type="PROSITE" id="PS50846"/>
    </source>
</evidence>
<keyword evidence="1" id="KW-0479">Metal-binding</keyword>
<name>A0A0G1FPG0_9BACT</name>
<dbReference type="InterPro" id="IPR036163">
    <property type="entry name" value="HMA_dom_sf"/>
</dbReference>
<gene>
    <name evidence="3" type="ORF">UW07_C0016G0003</name>
</gene>
<sequence length="50" mass="5209">MHCASCVATIERVLSKAAGVHSASVNFASESALIEFDENVISESGLEKAV</sequence>
<evidence type="ECO:0000313" key="4">
    <source>
        <dbReference type="Proteomes" id="UP000033831"/>
    </source>
</evidence>
<dbReference type="Gene3D" id="3.30.70.100">
    <property type="match status" value="1"/>
</dbReference>
<dbReference type="FunFam" id="3.30.70.100:FF:000001">
    <property type="entry name" value="ATPase copper transporting beta"/>
    <property type="match status" value="1"/>
</dbReference>
<feature type="domain" description="HMA" evidence="2">
    <location>
        <begin position="1"/>
        <end position="50"/>
    </location>
</feature>
<dbReference type="Pfam" id="PF00403">
    <property type="entry name" value="HMA"/>
    <property type="match status" value="1"/>
</dbReference>
<proteinExistence type="predicted"/>